<proteinExistence type="predicted"/>
<dbReference type="VEuPathDB" id="ToxoDB:BESB_025630"/>
<reference evidence="1 2" key="1">
    <citation type="submission" date="2017-09" db="EMBL/GenBank/DDBJ databases">
        <title>Genome sequencing of Besnoitia besnoiti strain Bb-Ger1.</title>
        <authorList>
            <person name="Schares G."/>
            <person name="Venepally P."/>
            <person name="Lorenzi H.A."/>
        </authorList>
    </citation>
    <scope>NUCLEOTIDE SEQUENCE [LARGE SCALE GENOMIC DNA]</scope>
    <source>
        <strain evidence="1 2">Bb-Ger1</strain>
    </source>
</reference>
<gene>
    <name evidence="1" type="ORF">BESB_025630</name>
</gene>
<comment type="caution">
    <text evidence="1">The sequence shown here is derived from an EMBL/GenBank/DDBJ whole genome shotgun (WGS) entry which is preliminary data.</text>
</comment>
<dbReference type="EMBL" id="NWUJ01000014">
    <property type="protein sequence ID" value="PFH31589.1"/>
    <property type="molecule type" value="Genomic_DNA"/>
</dbReference>
<dbReference type="AlphaFoldDB" id="A0A2A9M0V3"/>
<evidence type="ECO:0000313" key="2">
    <source>
        <dbReference type="Proteomes" id="UP000224006"/>
    </source>
</evidence>
<protein>
    <submittedName>
        <fullName evidence="1">Uncharacterized protein</fullName>
    </submittedName>
</protein>
<dbReference type="RefSeq" id="XP_029215598.1">
    <property type="nucleotide sequence ID" value="XM_029361243.1"/>
</dbReference>
<dbReference type="GeneID" id="40307615"/>
<keyword evidence="2" id="KW-1185">Reference proteome</keyword>
<name>A0A2A9M0V3_BESBE</name>
<accession>A0A2A9M0V3</accession>
<organism evidence="1 2">
    <name type="scientific">Besnoitia besnoiti</name>
    <name type="common">Apicomplexan protozoan</name>
    <dbReference type="NCBI Taxonomy" id="94643"/>
    <lineage>
        <taxon>Eukaryota</taxon>
        <taxon>Sar</taxon>
        <taxon>Alveolata</taxon>
        <taxon>Apicomplexa</taxon>
        <taxon>Conoidasida</taxon>
        <taxon>Coccidia</taxon>
        <taxon>Eucoccidiorida</taxon>
        <taxon>Eimeriorina</taxon>
        <taxon>Sarcocystidae</taxon>
        <taxon>Besnoitia</taxon>
    </lineage>
</organism>
<sequence>MRPPAPALSSSSFLQPRFLPPDSSAFLSSALAPASVASPLSAAGLPSSPSGAPYGLATVGALASWLMLLCVAQELPYDLGENVGIRFRRWVRRYPALFAPWKAFLRWLGRQTRLVSIGDYILTEHMRLSA</sequence>
<dbReference type="Proteomes" id="UP000224006">
    <property type="component" value="Unassembled WGS sequence"/>
</dbReference>
<evidence type="ECO:0000313" key="1">
    <source>
        <dbReference type="EMBL" id="PFH31589.1"/>
    </source>
</evidence>
<dbReference type="KEGG" id="bbes:BESB_025630"/>